<evidence type="ECO:0000313" key="2">
    <source>
        <dbReference type="Proteomes" id="UP001060085"/>
    </source>
</evidence>
<accession>A0ACC0AIT0</accession>
<organism evidence="1 2">
    <name type="scientific">Catharanthus roseus</name>
    <name type="common">Madagascar periwinkle</name>
    <name type="synonym">Vinca rosea</name>
    <dbReference type="NCBI Taxonomy" id="4058"/>
    <lineage>
        <taxon>Eukaryota</taxon>
        <taxon>Viridiplantae</taxon>
        <taxon>Streptophyta</taxon>
        <taxon>Embryophyta</taxon>
        <taxon>Tracheophyta</taxon>
        <taxon>Spermatophyta</taxon>
        <taxon>Magnoliopsida</taxon>
        <taxon>eudicotyledons</taxon>
        <taxon>Gunneridae</taxon>
        <taxon>Pentapetalae</taxon>
        <taxon>asterids</taxon>
        <taxon>lamiids</taxon>
        <taxon>Gentianales</taxon>
        <taxon>Apocynaceae</taxon>
        <taxon>Rauvolfioideae</taxon>
        <taxon>Vinceae</taxon>
        <taxon>Catharanthinae</taxon>
        <taxon>Catharanthus</taxon>
    </lineage>
</organism>
<comment type="caution">
    <text evidence="1">The sequence shown here is derived from an EMBL/GenBank/DDBJ whole genome shotgun (WGS) entry which is preliminary data.</text>
</comment>
<evidence type="ECO:0000313" key="1">
    <source>
        <dbReference type="EMBL" id="KAI5659348.1"/>
    </source>
</evidence>
<gene>
    <name evidence="1" type="ORF">M9H77_28141</name>
</gene>
<sequence>MENEGSLIQSQFLNFSTTTCGTKSNHGIKAKEEGMGKELSIGYKGIDNSFFKPFSLFLSRASDVRSIMETTSISKLRRLTLHILSIRKNIEILLYILSRSPNLQELNIIFTESTPKLISLNVLRDNEVEHQEIFDKILTFKVAYPTAVIQFHSILDSSIGLMTIMDKALAKLKMLLFFVYCD</sequence>
<protein>
    <submittedName>
        <fullName evidence="1">Uncharacterized protein</fullName>
    </submittedName>
</protein>
<reference evidence="2" key="1">
    <citation type="journal article" date="2023" name="Nat. Plants">
        <title>Single-cell RNA sequencing provides a high-resolution roadmap for understanding the multicellular compartmentation of specialized metabolism.</title>
        <authorList>
            <person name="Sun S."/>
            <person name="Shen X."/>
            <person name="Li Y."/>
            <person name="Li Y."/>
            <person name="Wang S."/>
            <person name="Li R."/>
            <person name="Zhang H."/>
            <person name="Shen G."/>
            <person name="Guo B."/>
            <person name="Wei J."/>
            <person name="Xu J."/>
            <person name="St-Pierre B."/>
            <person name="Chen S."/>
            <person name="Sun C."/>
        </authorList>
    </citation>
    <scope>NUCLEOTIDE SEQUENCE [LARGE SCALE GENOMIC DNA]</scope>
</reference>
<dbReference type="EMBL" id="CM044706">
    <property type="protein sequence ID" value="KAI5659348.1"/>
    <property type="molecule type" value="Genomic_DNA"/>
</dbReference>
<dbReference type="Proteomes" id="UP001060085">
    <property type="component" value="Linkage Group LG06"/>
</dbReference>
<proteinExistence type="predicted"/>
<name>A0ACC0AIT0_CATRO</name>
<keyword evidence="2" id="KW-1185">Reference proteome</keyword>